<evidence type="ECO:0000313" key="2">
    <source>
        <dbReference type="EMBL" id="XDQ07537.1"/>
    </source>
</evidence>
<feature type="domain" description="HTH cro/C1-type" evidence="1">
    <location>
        <begin position="33"/>
        <end position="84"/>
    </location>
</feature>
<accession>A0AB39MNF5</accession>
<dbReference type="EMBL" id="CP163431">
    <property type="protein sequence ID" value="XDQ07537.1"/>
    <property type="molecule type" value="Genomic_DNA"/>
</dbReference>
<dbReference type="RefSeq" id="WP_369192308.1">
    <property type="nucleotide sequence ID" value="NZ_CP163431.1"/>
</dbReference>
<organism evidence="2">
    <name type="scientific">Streptomyces sp. R08</name>
    <dbReference type="NCBI Taxonomy" id="3238624"/>
    <lineage>
        <taxon>Bacteria</taxon>
        <taxon>Bacillati</taxon>
        <taxon>Actinomycetota</taxon>
        <taxon>Actinomycetes</taxon>
        <taxon>Kitasatosporales</taxon>
        <taxon>Streptomycetaceae</taxon>
        <taxon>Streptomyces</taxon>
    </lineage>
</organism>
<dbReference type="InterPro" id="IPR001387">
    <property type="entry name" value="Cro/C1-type_HTH"/>
</dbReference>
<dbReference type="Gene3D" id="3.30.450.180">
    <property type="match status" value="1"/>
</dbReference>
<dbReference type="GO" id="GO:0003677">
    <property type="term" value="F:DNA binding"/>
    <property type="evidence" value="ECO:0007669"/>
    <property type="project" value="InterPro"/>
</dbReference>
<dbReference type="SUPFAM" id="SSF47413">
    <property type="entry name" value="lambda repressor-like DNA-binding domains"/>
    <property type="match status" value="1"/>
</dbReference>
<gene>
    <name evidence="2" type="ORF">AB5J58_48455</name>
</gene>
<dbReference type="PANTHER" id="PTHR35010">
    <property type="entry name" value="BLL4672 PROTEIN-RELATED"/>
    <property type="match status" value="1"/>
</dbReference>
<dbReference type="Gene3D" id="1.10.260.40">
    <property type="entry name" value="lambda repressor-like DNA-binding domains"/>
    <property type="match status" value="1"/>
</dbReference>
<dbReference type="Pfam" id="PF17765">
    <property type="entry name" value="MLTR_LBD"/>
    <property type="match status" value="1"/>
</dbReference>
<dbReference type="PROSITE" id="PS50943">
    <property type="entry name" value="HTH_CROC1"/>
    <property type="match status" value="1"/>
</dbReference>
<name>A0AB39MNF5_9ACTN</name>
<dbReference type="CDD" id="cd00093">
    <property type="entry name" value="HTH_XRE"/>
    <property type="match status" value="1"/>
</dbReference>
<dbReference type="InterPro" id="IPR010982">
    <property type="entry name" value="Lambda_DNA-bd_dom_sf"/>
</dbReference>
<proteinExistence type="predicted"/>
<reference evidence="2" key="1">
    <citation type="submission" date="2024-07" db="EMBL/GenBank/DDBJ databases">
        <authorList>
            <person name="Yu S.T."/>
        </authorList>
    </citation>
    <scope>NUCLEOTIDE SEQUENCE</scope>
    <source>
        <strain evidence="2">R08</strain>
    </source>
</reference>
<dbReference type="SMART" id="SM00530">
    <property type="entry name" value="HTH_XRE"/>
    <property type="match status" value="1"/>
</dbReference>
<sequence length="305" mass="34312">MNNKEALQRLLRWKRAQIDPLELGWPHRSGRGRRSTGLSQAQVAQVLYVSERTYADLERGEMPSPTSEFLDNVAQALRMEERERTALYVYALGYEPPFPLDPLAGSSVAPAWQKAIERVSGQPCYANDVAWNVLAANDDFIRMFPQAPGRPACLPEQNMIRWMLLREDAREHHLVHWEKRWAEPVAAQLRTAVASHPDNKDLQQLDQEVNDDPVAGPIYRNHTIAYVHPDGDSRLMRHAGFAAAAGEEDQRNRCCEQHALSQLGTVTMCAAQPFGSPGARFLFLVFEPRRVTLPPKVPSGKNASS</sequence>
<dbReference type="Pfam" id="PF13560">
    <property type="entry name" value="HTH_31"/>
    <property type="match status" value="1"/>
</dbReference>
<evidence type="ECO:0000259" key="1">
    <source>
        <dbReference type="PROSITE" id="PS50943"/>
    </source>
</evidence>
<dbReference type="InterPro" id="IPR041413">
    <property type="entry name" value="MLTR_LBD"/>
</dbReference>
<dbReference type="PANTHER" id="PTHR35010:SF2">
    <property type="entry name" value="BLL4672 PROTEIN"/>
    <property type="match status" value="1"/>
</dbReference>
<protein>
    <submittedName>
        <fullName evidence="2">Helix-turn-helix domain-containing protein</fullName>
    </submittedName>
</protein>
<dbReference type="AlphaFoldDB" id="A0AB39MNF5"/>